<dbReference type="AlphaFoldDB" id="K1JX16"/>
<evidence type="ECO:0000313" key="1">
    <source>
        <dbReference type="EMBL" id="EKB32197.1"/>
    </source>
</evidence>
<reference evidence="1 2" key="1">
    <citation type="submission" date="2012-05" db="EMBL/GenBank/DDBJ databases">
        <title>The Genome Sequence of Sutterella wadsworthensis 2_1_59BFAA.</title>
        <authorList>
            <consortium name="The Broad Institute Genome Sequencing Platform"/>
            <person name="Earl A."/>
            <person name="Ward D."/>
            <person name="Feldgarden M."/>
            <person name="Gevers D."/>
            <person name="Daigneault M."/>
            <person name="Strauss J."/>
            <person name="Allen-Vercoe E."/>
            <person name="Walker B."/>
            <person name="Young S.K."/>
            <person name="Zeng Q."/>
            <person name="Gargeya S."/>
            <person name="Fitzgerald M."/>
            <person name="Haas B."/>
            <person name="Abouelleil A."/>
            <person name="Alvarado L."/>
            <person name="Arachchi H.M."/>
            <person name="Berlin A.M."/>
            <person name="Chapman S.B."/>
            <person name="Goldberg J."/>
            <person name="Griggs A."/>
            <person name="Gujja S."/>
            <person name="Hansen M."/>
            <person name="Howarth C."/>
            <person name="Imamovic A."/>
            <person name="Larimer J."/>
            <person name="McCowen C."/>
            <person name="Montmayeur A."/>
            <person name="Murphy C."/>
            <person name="Neiman D."/>
            <person name="Pearson M."/>
            <person name="Priest M."/>
            <person name="Roberts A."/>
            <person name="Saif S."/>
            <person name="Shea T."/>
            <person name="Sisk P."/>
            <person name="Sykes S."/>
            <person name="Wortman J."/>
            <person name="Nusbaum C."/>
            <person name="Birren B."/>
        </authorList>
    </citation>
    <scope>NUCLEOTIDE SEQUENCE [LARGE SCALE GENOMIC DNA]</scope>
    <source>
        <strain evidence="1 2">2_1_59BFAA</strain>
    </source>
</reference>
<organism evidence="1 2">
    <name type="scientific">Sutterella wadsworthensis 2_1_59BFAA</name>
    <dbReference type="NCBI Taxonomy" id="742823"/>
    <lineage>
        <taxon>Bacteria</taxon>
        <taxon>Pseudomonadati</taxon>
        <taxon>Pseudomonadota</taxon>
        <taxon>Betaproteobacteria</taxon>
        <taxon>Burkholderiales</taxon>
        <taxon>Sutterellaceae</taxon>
        <taxon>Sutterella</taxon>
    </lineage>
</organism>
<evidence type="ECO:0008006" key="3">
    <source>
        <dbReference type="Google" id="ProtNLM"/>
    </source>
</evidence>
<dbReference type="EMBL" id="ADMG01000007">
    <property type="protein sequence ID" value="EKB32197.1"/>
    <property type="molecule type" value="Genomic_DNA"/>
</dbReference>
<dbReference type="RefSeq" id="WP_005433274.1">
    <property type="nucleotide sequence ID" value="NZ_JH815513.1"/>
</dbReference>
<dbReference type="HOGENOM" id="CLU_161958_1_0_4"/>
<keyword evidence="2" id="KW-1185">Reference proteome</keyword>
<dbReference type="Proteomes" id="UP000005835">
    <property type="component" value="Unassembled WGS sequence"/>
</dbReference>
<sequence length="91" mass="10233">MKYILTKEYEFEGTKYTEVELNIDELTGKDVSAAKRVWAKSGNYSPLMASDSDFCIYLAAKSAKLPVEFMENLPAKDYCAIAQEVSNFLMG</sequence>
<accession>K1JX16</accession>
<gene>
    <name evidence="1" type="ORF">HMPREF9465_00212</name>
</gene>
<dbReference type="PATRIC" id="fig|742823.3.peg.204"/>
<proteinExistence type="predicted"/>
<protein>
    <recommendedName>
        <fullName evidence="3">Phage tail assembly protein</fullName>
    </recommendedName>
</protein>
<comment type="caution">
    <text evidence="1">The sequence shown here is derived from an EMBL/GenBank/DDBJ whole genome shotgun (WGS) entry which is preliminary data.</text>
</comment>
<dbReference type="Pfam" id="PF10109">
    <property type="entry name" value="Phage_TAC_7"/>
    <property type="match status" value="1"/>
</dbReference>
<evidence type="ECO:0000313" key="2">
    <source>
        <dbReference type="Proteomes" id="UP000005835"/>
    </source>
</evidence>
<dbReference type="InterPro" id="IPR019289">
    <property type="entry name" value="Phage_tail_E/E"/>
</dbReference>
<dbReference type="STRING" id="742823.HMPREF9465_00212"/>
<name>K1JX16_9BURK</name>
<dbReference type="OrthoDB" id="1935314at2"/>
<dbReference type="eggNOG" id="ENOG5030NI0">
    <property type="taxonomic scope" value="Bacteria"/>
</dbReference>